<dbReference type="RefSeq" id="WP_088417670.1">
    <property type="nucleotide sequence ID" value="NZ_NJBA01000004.1"/>
</dbReference>
<gene>
    <name evidence="1" type="ORF">CEG18_11845</name>
</gene>
<reference evidence="1 2" key="1">
    <citation type="submission" date="2017-06" db="EMBL/GenBank/DDBJ databases">
        <title>Draft genome of Pseudomonas nitroreducens DF05.</title>
        <authorList>
            <person name="Iyer R."/>
        </authorList>
    </citation>
    <scope>NUCLEOTIDE SEQUENCE [LARGE SCALE GENOMIC DNA]</scope>
    <source>
        <strain evidence="1 2">DF05</strain>
    </source>
</reference>
<sequence length="114" mass="12413">MNTQLNELRRLLAEIDSLAGSVEVSGFIREARAFAEKARSRTAKAIKLVAELDTQAGPIPEGFALVPLEPTTEMREAFHNSYELYEDGVDECPDDQWKAMIAAALAPGGYVNGS</sequence>
<accession>A0A2D0ADT7</accession>
<protein>
    <submittedName>
        <fullName evidence="1">Uncharacterized protein</fullName>
    </submittedName>
</protein>
<dbReference type="EMBL" id="NJBA01000004">
    <property type="protein sequence ID" value="OWP50244.1"/>
    <property type="molecule type" value="Genomic_DNA"/>
</dbReference>
<dbReference type="AlphaFoldDB" id="A0A2D0ADT7"/>
<dbReference type="Proteomes" id="UP000198145">
    <property type="component" value="Unassembled WGS sequence"/>
</dbReference>
<name>A0A2D0ADT7_PSENT</name>
<evidence type="ECO:0000313" key="2">
    <source>
        <dbReference type="Proteomes" id="UP000198145"/>
    </source>
</evidence>
<proteinExistence type="predicted"/>
<comment type="caution">
    <text evidence="1">The sequence shown here is derived from an EMBL/GenBank/DDBJ whole genome shotgun (WGS) entry which is preliminary data.</text>
</comment>
<evidence type="ECO:0000313" key="1">
    <source>
        <dbReference type="EMBL" id="OWP50244.1"/>
    </source>
</evidence>
<organism evidence="1 2">
    <name type="scientific">Pseudomonas nitroreducens</name>
    <dbReference type="NCBI Taxonomy" id="46680"/>
    <lineage>
        <taxon>Bacteria</taxon>
        <taxon>Pseudomonadati</taxon>
        <taxon>Pseudomonadota</taxon>
        <taxon>Gammaproteobacteria</taxon>
        <taxon>Pseudomonadales</taxon>
        <taxon>Pseudomonadaceae</taxon>
        <taxon>Pseudomonas</taxon>
    </lineage>
</organism>